<evidence type="ECO:0000256" key="1">
    <source>
        <dbReference type="ARBA" id="ARBA00022553"/>
    </source>
</evidence>
<dbReference type="STRING" id="251221.gene:10758338"/>
<dbReference type="Gene3D" id="3.40.50.2300">
    <property type="match status" value="1"/>
</dbReference>
<protein>
    <submittedName>
        <fullName evidence="10">Two-component response regulator</fullName>
    </submittedName>
</protein>
<evidence type="ECO:0000256" key="2">
    <source>
        <dbReference type="ARBA" id="ARBA00023012"/>
    </source>
</evidence>
<dbReference type="SMART" id="SM00448">
    <property type="entry name" value="REC"/>
    <property type="match status" value="1"/>
</dbReference>
<dbReference type="PANTHER" id="PTHR48111:SF4">
    <property type="entry name" value="DNA-BINDING DUAL TRANSCRIPTIONAL REGULATOR OMPR"/>
    <property type="match status" value="1"/>
</dbReference>
<dbReference type="PANTHER" id="PTHR48111">
    <property type="entry name" value="REGULATOR OF RPOS"/>
    <property type="match status" value="1"/>
</dbReference>
<dbReference type="InterPro" id="IPR011006">
    <property type="entry name" value="CheY-like_superfamily"/>
</dbReference>
<evidence type="ECO:0000259" key="9">
    <source>
        <dbReference type="PROSITE" id="PS51755"/>
    </source>
</evidence>
<dbReference type="SUPFAM" id="SSF46894">
    <property type="entry name" value="C-terminal effector domain of the bipartite response regulators"/>
    <property type="match status" value="1"/>
</dbReference>
<dbReference type="EMBL" id="BA000045">
    <property type="protein sequence ID" value="BAC88801.1"/>
    <property type="molecule type" value="Genomic_DNA"/>
</dbReference>
<dbReference type="InterPro" id="IPR001789">
    <property type="entry name" value="Sig_transdc_resp-reg_receiver"/>
</dbReference>
<dbReference type="GO" id="GO:0000976">
    <property type="term" value="F:transcription cis-regulatory region binding"/>
    <property type="evidence" value="ECO:0000318"/>
    <property type="project" value="GO_Central"/>
</dbReference>
<keyword evidence="2" id="KW-0902">Two-component regulatory system</keyword>
<dbReference type="CDD" id="cd00383">
    <property type="entry name" value="trans_reg_C"/>
    <property type="match status" value="1"/>
</dbReference>
<dbReference type="InterPro" id="IPR039420">
    <property type="entry name" value="WalR-like"/>
</dbReference>
<dbReference type="PhylomeDB" id="Q7NMA6"/>
<dbReference type="Pfam" id="PF00486">
    <property type="entry name" value="Trans_reg_C"/>
    <property type="match status" value="1"/>
</dbReference>
<dbReference type="Gene3D" id="1.10.10.10">
    <property type="entry name" value="Winged helix-like DNA-binding domain superfamily/Winged helix DNA-binding domain"/>
    <property type="match status" value="1"/>
</dbReference>
<evidence type="ECO:0000313" key="10">
    <source>
        <dbReference type="EMBL" id="BAC88801.1"/>
    </source>
</evidence>
<dbReference type="EnsemblBacteria" id="BAC88801">
    <property type="protein sequence ID" value="BAC88801"/>
    <property type="gene ID" value="BAC88801"/>
</dbReference>
<dbReference type="PROSITE" id="PS51755">
    <property type="entry name" value="OMPR_PHOB"/>
    <property type="match status" value="1"/>
</dbReference>
<feature type="DNA-binding region" description="OmpR/PhoB-type" evidence="7">
    <location>
        <begin position="133"/>
        <end position="235"/>
    </location>
</feature>
<dbReference type="InterPro" id="IPR036388">
    <property type="entry name" value="WH-like_DNA-bd_sf"/>
</dbReference>
<feature type="modified residue" description="4-aspartylphosphate" evidence="6">
    <location>
        <position position="62"/>
    </location>
</feature>
<dbReference type="KEGG" id="gvi:glr0860"/>
<dbReference type="InterPro" id="IPR016032">
    <property type="entry name" value="Sig_transdc_resp-reg_C-effctor"/>
</dbReference>
<dbReference type="OrthoDB" id="9790454at2"/>
<name>Q7NMA6_GLOVI</name>
<dbReference type="Pfam" id="PF00072">
    <property type="entry name" value="Response_reg"/>
    <property type="match status" value="1"/>
</dbReference>
<evidence type="ECO:0000256" key="5">
    <source>
        <dbReference type="ARBA" id="ARBA00023163"/>
    </source>
</evidence>
<keyword evidence="3" id="KW-0805">Transcription regulation</keyword>
<keyword evidence="1 6" id="KW-0597">Phosphoprotein</keyword>
<dbReference type="InParanoid" id="Q7NMA6"/>
<dbReference type="SUPFAM" id="SSF52172">
    <property type="entry name" value="CheY-like"/>
    <property type="match status" value="1"/>
</dbReference>
<sequence>MPPSPGVTMPNAAILVVEDDPLILETIRRYLEHAGHRCHCAADGWEADRLALRHRPDLVVLDWMLPGVDGLALCERWRKGEYFAPVLMLTARTEEDHRVRALAGGADDYLDKPFSAKELVARVQALLRRAYASGYRDCSPKNGLLVDRNTRQVQLHGRPIDLRAREFDLLAQLADHPGRVYSRDELLERVWGYDFEGGHRTIDVHVRKLREKLEPDPTRPVYVLTVWGVGYKFAGPPR</sequence>
<keyword evidence="4 7" id="KW-0238">DNA-binding</keyword>
<gene>
    <name evidence="10" type="ordered locus">glr0860</name>
</gene>
<dbReference type="GO" id="GO:0006355">
    <property type="term" value="P:regulation of DNA-templated transcription"/>
    <property type="evidence" value="ECO:0000318"/>
    <property type="project" value="GO_Central"/>
</dbReference>
<evidence type="ECO:0000256" key="4">
    <source>
        <dbReference type="ARBA" id="ARBA00023125"/>
    </source>
</evidence>
<proteinExistence type="predicted"/>
<dbReference type="FunFam" id="3.40.50.2300:FF:000001">
    <property type="entry name" value="DNA-binding response regulator PhoB"/>
    <property type="match status" value="1"/>
</dbReference>
<evidence type="ECO:0000256" key="7">
    <source>
        <dbReference type="PROSITE-ProRule" id="PRU01091"/>
    </source>
</evidence>
<dbReference type="GO" id="GO:0005829">
    <property type="term" value="C:cytosol"/>
    <property type="evidence" value="ECO:0000318"/>
    <property type="project" value="GO_Central"/>
</dbReference>
<dbReference type="Proteomes" id="UP000000557">
    <property type="component" value="Chromosome"/>
</dbReference>
<dbReference type="eggNOG" id="COG0745">
    <property type="taxonomic scope" value="Bacteria"/>
</dbReference>
<organism evidence="10 11">
    <name type="scientific">Gloeobacter violaceus (strain ATCC 29082 / PCC 7421)</name>
    <dbReference type="NCBI Taxonomy" id="251221"/>
    <lineage>
        <taxon>Bacteria</taxon>
        <taxon>Bacillati</taxon>
        <taxon>Cyanobacteriota</taxon>
        <taxon>Cyanophyceae</taxon>
        <taxon>Gloeobacterales</taxon>
        <taxon>Gloeobacteraceae</taxon>
        <taxon>Gloeobacter</taxon>
    </lineage>
</organism>
<dbReference type="GO" id="GO:0000156">
    <property type="term" value="F:phosphorelay response regulator activity"/>
    <property type="evidence" value="ECO:0000318"/>
    <property type="project" value="GO_Central"/>
</dbReference>
<keyword evidence="5" id="KW-0804">Transcription</keyword>
<dbReference type="GO" id="GO:0032993">
    <property type="term" value="C:protein-DNA complex"/>
    <property type="evidence" value="ECO:0000318"/>
    <property type="project" value="GO_Central"/>
</dbReference>
<dbReference type="FunFam" id="1.10.10.10:FF:000018">
    <property type="entry name" value="DNA-binding response regulator ResD"/>
    <property type="match status" value="1"/>
</dbReference>
<feature type="domain" description="Response regulatory" evidence="8">
    <location>
        <begin position="13"/>
        <end position="127"/>
    </location>
</feature>
<evidence type="ECO:0000259" key="8">
    <source>
        <dbReference type="PROSITE" id="PS50110"/>
    </source>
</evidence>
<evidence type="ECO:0000256" key="3">
    <source>
        <dbReference type="ARBA" id="ARBA00023015"/>
    </source>
</evidence>
<dbReference type="PROSITE" id="PS50110">
    <property type="entry name" value="RESPONSE_REGULATORY"/>
    <property type="match status" value="1"/>
</dbReference>
<evidence type="ECO:0000256" key="6">
    <source>
        <dbReference type="PROSITE-ProRule" id="PRU00169"/>
    </source>
</evidence>
<dbReference type="AlphaFoldDB" id="Q7NMA6"/>
<dbReference type="HOGENOM" id="CLU_000445_30_4_3"/>
<dbReference type="SMART" id="SM00862">
    <property type="entry name" value="Trans_reg_C"/>
    <property type="match status" value="1"/>
</dbReference>
<reference evidence="10 11" key="1">
    <citation type="journal article" date="2003" name="DNA Res.">
        <title>Complete genome structure of Gloeobacter violaceus PCC 7421, a cyanobacterium that lacks thylakoids.</title>
        <authorList>
            <person name="Nakamura Y."/>
            <person name="Kaneko T."/>
            <person name="Sato S."/>
            <person name="Mimuro M."/>
            <person name="Miyashita H."/>
            <person name="Tsuchiya T."/>
            <person name="Sasamoto S."/>
            <person name="Watanabe A."/>
            <person name="Kawashima K."/>
            <person name="Kishida Y."/>
            <person name="Kiyokawa C."/>
            <person name="Kohara M."/>
            <person name="Matsumoto M."/>
            <person name="Matsuno A."/>
            <person name="Nakazaki N."/>
            <person name="Shimpo S."/>
            <person name="Takeuchi C."/>
            <person name="Yamada M."/>
            <person name="Tabata S."/>
        </authorList>
    </citation>
    <scope>NUCLEOTIDE SEQUENCE [LARGE SCALE GENOMIC DNA]</scope>
    <source>
        <strain evidence="11">ATCC 29082 / PCC 7421</strain>
    </source>
</reference>
<dbReference type="InterPro" id="IPR001867">
    <property type="entry name" value="OmpR/PhoB-type_DNA-bd"/>
</dbReference>
<feature type="domain" description="OmpR/PhoB-type" evidence="9">
    <location>
        <begin position="133"/>
        <end position="235"/>
    </location>
</feature>
<reference evidence="10 11" key="2">
    <citation type="journal article" date="2003" name="DNA Res.">
        <title>Complete genome structure of Gloeobacter violaceus PCC 7421, a cyanobacterium that lacks thylakoids (supplement).</title>
        <authorList>
            <person name="Nakamura Y."/>
            <person name="Kaneko T."/>
            <person name="Sato S."/>
            <person name="Mimuro M."/>
            <person name="Miyashita H."/>
            <person name="Tsuchiya T."/>
            <person name="Sasamoto S."/>
            <person name="Watanabe A."/>
            <person name="Kawashima K."/>
            <person name="Kishida Y."/>
            <person name="Kiyokawa C."/>
            <person name="Kohara M."/>
            <person name="Matsumoto M."/>
            <person name="Matsuno A."/>
            <person name="Nakazaki N."/>
            <person name="Shimpo S."/>
            <person name="Takeuchi C."/>
            <person name="Yamada M."/>
            <person name="Tabata S."/>
        </authorList>
    </citation>
    <scope>NUCLEOTIDE SEQUENCE [LARGE SCALE GENOMIC DNA]</scope>
    <source>
        <strain evidence="11">ATCC 29082 / PCC 7421</strain>
    </source>
</reference>
<accession>Q7NMA6</accession>
<keyword evidence="11" id="KW-1185">Reference proteome</keyword>
<evidence type="ECO:0000313" key="11">
    <source>
        <dbReference type="Proteomes" id="UP000000557"/>
    </source>
</evidence>